<accession>A0ABN9WDH4</accession>
<evidence type="ECO:0000313" key="2">
    <source>
        <dbReference type="EMBL" id="CAK0884395.1"/>
    </source>
</evidence>
<gene>
    <name evidence="2" type="ORF">PCOR1329_LOCUS66356</name>
</gene>
<comment type="caution">
    <text evidence="2">The sequence shown here is derived from an EMBL/GenBank/DDBJ whole genome shotgun (WGS) entry which is preliminary data.</text>
</comment>
<protein>
    <submittedName>
        <fullName evidence="2">Uncharacterized protein</fullName>
    </submittedName>
</protein>
<feature type="region of interest" description="Disordered" evidence="1">
    <location>
        <begin position="1"/>
        <end position="25"/>
    </location>
</feature>
<dbReference type="EMBL" id="CAUYUJ010018541">
    <property type="protein sequence ID" value="CAK0884395.1"/>
    <property type="molecule type" value="Genomic_DNA"/>
</dbReference>
<proteinExistence type="predicted"/>
<evidence type="ECO:0000256" key="1">
    <source>
        <dbReference type="SAM" id="MobiDB-lite"/>
    </source>
</evidence>
<dbReference type="Proteomes" id="UP001189429">
    <property type="component" value="Unassembled WGS sequence"/>
</dbReference>
<keyword evidence="3" id="KW-1185">Reference proteome</keyword>
<name>A0ABN9WDH4_9DINO</name>
<organism evidence="2 3">
    <name type="scientific">Prorocentrum cordatum</name>
    <dbReference type="NCBI Taxonomy" id="2364126"/>
    <lineage>
        <taxon>Eukaryota</taxon>
        <taxon>Sar</taxon>
        <taxon>Alveolata</taxon>
        <taxon>Dinophyceae</taxon>
        <taxon>Prorocentrales</taxon>
        <taxon>Prorocentraceae</taxon>
        <taxon>Prorocentrum</taxon>
    </lineage>
</organism>
<feature type="compositionally biased region" description="Low complexity" evidence="1">
    <location>
        <begin position="1"/>
        <end position="16"/>
    </location>
</feature>
<sequence>MAPSATSVSRGSSTASSDERQPWHGYTVEWKATSPHVMDEVEMLAAASTCTFRVCPSPCGRPSLLQPVCPGVAAAGETRRQCQTQRKKHQRRVKKVLRRALADEPREGVVRL</sequence>
<evidence type="ECO:0000313" key="3">
    <source>
        <dbReference type="Proteomes" id="UP001189429"/>
    </source>
</evidence>
<reference evidence="2" key="1">
    <citation type="submission" date="2023-10" db="EMBL/GenBank/DDBJ databases">
        <authorList>
            <person name="Chen Y."/>
            <person name="Shah S."/>
            <person name="Dougan E. K."/>
            <person name="Thang M."/>
            <person name="Chan C."/>
        </authorList>
    </citation>
    <scope>NUCLEOTIDE SEQUENCE [LARGE SCALE GENOMIC DNA]</scope>
</reference>